<dbReference type="InParanoid" id="A0A7M7K7A7"/>
<dbReference type="RefSeq" id="XP_022661489.1">
    <property type="nucleotide sequence ID" value="XM_022805754.1"/>
</dbReference>
<evidence type="ECO:0000313" key="2">
    <source>
        <dbReference type="EnsemblMetazoa" id="XP_022661489"/>
    </source>
</evidence>
<dbReference type="EnsemblMetazoa" id="XM_022805754">
    <property type="protein sequence ID" value="XP_022661489"/>
    <property type="gene ID" value="LOC111250458"/>
</dbReference>
<protein>
    <submittedName>
        <fullName evidence="2">Uncharacterized protein</fullName>
    </submittedName>
</protein>
<dbReference type="Proteomes" id="UP000594260">
    <property type="component" value="Unplaced"/>
</dbReference>
<evidence type="ECO:0000313" key="3">
    <source>
        <dbReference type="Proteomes" id="UP000594260"/>
    </source>
</evidence>
<proteinExistence type="predicted"/>
<sequence>MQSFAVLALAALFVSPWVSVDARIKHRLAVRGALTGGAGAMGAGGGYVAGSLLKSHGHGLQAHTNGWPSGHGIGLGHKHGDHEKVIVKNVYLKHHQEFPLPIVSEDPVAPIYPIAPVLPVAPGLLPVGKPIAPSVHAEPAVNTAPIVHAPPAPIVAEKPTAPALTGSQIVIKKPEPQYKGHYIYKKFVKNPGHHFGVHNYQISFSRRPMPVIVKKHFVLHPSPIVLKPVFLKKPVAKPDIPIVNSEAAVPIIKEGPPIADAEIAVPATRPVIKETPVATGHVIENTAEPVAEEPLVEHGAPILEILGSIFDAPLLNTGAVAHGIPIADKAC</sequence>
<keyword evidence="1" id="KW-0732">Signal</keyword>
<dbReference type="KEGG" id="vde:111250458"/>
<name>A0A7M7K7A7_VARDE</name>
<dbReference type="AlphaFoldDB" id="A0A7M7K7A7"/>
<dbReference type="OrthoDB" id="10581036at2759"/>
<evidence type="ECO:0000256" key="1">
    <source>
        <dbReference type="SAM" id="SignalP"/>
    </source>
</evidence>
<reference evidence="2" key="1">
    <citation type="submission" date="2021-01" db="UniProtKB">
        <authorList>
            <consortium name="EnsemblMetazoa"/>
        </authorList>
    </citation>
    <scope>IDENTIFICATION</scope>
</reference>
<keyword evidence="3" id="KW-1185">Reference proteome</keyword>
<feature type="chain" id="PRO_5029906868" evidence="1">
    <location>
        <begin position="23"/>
        <end position="331"/>
    </location>
</feature>
<organism evidence="2 3">
    <name type="scientific">Varroa destructor</name>
    <name type="common">Honeybee mite</name>
    <dbReference type="NCBI Taxonomy" id="109461"/>
    <lineage>
        <taxon>Eukaryota</taxon>
        <taxon>Metazoa</taxon>
        <taxon>Ecdysozoa</taxon>
        <taxon>Arthropoda</taxon>
        <taxon>Chelicerata</taxon>
        <taxon>Arachnida</taxon>
        <taxon>Acari</taxon>
        <taxon>Parasitiformes</taxon>
        <taxon>Mesostigmata</taxon>
        <taxon>Gamasina</taxon>
        <taxon>Dermanyssoidea</taxon>
        <taxon>Varroidae</taxon>
        <taxon>Varroa</taxon>
    </lineage>
</organism>
<dbReference type="GeneID" id="111250458"/>
<accession>A0A7M7K7A7</accession>
<feature type="signal peptide" evidence="1">
    <location>
        <begin position="1"/>
        <end position="22"/>
    </location>
</feature>